<dbReference type="InterPro" id="IPR014262">
    <property type="entry name" value="HAF_rpt"/>
</dbReference>
<evidence type="ECO:0000313" key="1">
    <source>
        <dbReference type="EMBL" id="PZN80941.1"/>
    </source>
</evidence>
<name>A0A2W4RA07_9GAMM</name>
<dbReference type="NCBIfam" id="TIGR02913">
    <property type="entry name" value="HAF_rpt"/>
    <property type="match status" value="1"/>
</dbReference>
<organism evidence="1 2">
    <name type="scientific">Candidatus Methylumidiphilus alinenensis</name>
    <dbReference type="NCBI Taxonomy" id="2202197"/>
    <lineage>
        <taxon>Bacteria</taxon>
        <taxon>Pseudomonadati</taxon>
        <taxon>Pseudomonadota</taxon>
        <taxon>Gammaproteobacteria</taxon>
        <taxon>Methylococcales</taxon>
        <taxon>Candidatus Methylumidiphilus</taxon>
    </lineage>
</organism>
<gene>
    <name evidence="1" type="ORF">DM484_09035</name>
</gene>
<evidence type="ECO:0000313" key="2">
    <source>
        <dbReference type="Proteomes" id="UP000249396"/>
    </source>
</evidence>
<accession>A0A2W4RA07</accession>
<reference evidence="1 2" key="1">
    <citation type="journal article" date="2018" name="Aquat. Microb. Ecol.">
        <title>Gammaproteobacterial methanotrophs dominate.</title>
        <authorList>
            <person name="Rissanen A.J."/>
            <person name="Saarenheimo J."/>
            <person name="Tiirola M."/>
            <person name="Peura S."/>
            <person name="Aalto S.L."/>
            <person name="Karvinen A."/>
            <person name="Nykanen H."/>
        </authorList>
    </citation>
    <scope>NUCLEOTIDE SEQUENCE [LARGE SCALE GENOMIC DNA]</scope>
    <source>
        <strain evidence="1">AMbin10</strain>
    </source>
</reference>
<comment type="caution">
    <text evidence="1">The sequence shown here is derived from an EMBL/GenBank/DDBJ whole genome shotgun (WGS) entry which is preliminary data.</text>
</comment>
<sequence length="151" mass="15838">MAVRRVLYSSLINLKTCLEIALKHHLPHLCLATIIGYLPLSATAASYSFTTLIAPGAATNTQAYSINASGQVAGYYSDASNKVHGFVESNGVFTTLDDPGATRTTAAYSINASGQVVGLYSDTSGTAHGFVESNGVFTTLNEPEGSFYSCL</sequence>
<dbReference type="Proteomes" id="UP000249396">
    <property type="component" value="Unassembled WGS sequence"/>
</dbReference>
<protein>
    <submittedName>
        <fullName evidence="1">Uncharacterized protein</fullName>
    </submittedName>
</protein>
<dbReference type="EMBL" id="QJPH01000276">
    <property type="protein sequence ID" value="PZN80941.1"/>
    <property type="molecule type" value="Genomic_DNA"/>
</dbReference>
<dbReference type="AlphaFoldDB" id="A0A2W4RA07"/>
<proteinExistence type="predicted"/>